<proteinExistence type="predicted"/>
<keyword evidence="2" id="KW-1185">Reference proteome</keyword>
<gene>
    <name evidence="1" type="ORF">MYP_2847</name>
</gene>
<evidence type="ECO:0000313" key="1">
    <source>
        <dbReference type="EMBL" id="GAL85618.1"/>
    </source>
</evidence>
<reference evidence="1 2" key="1">
    <citation type="submission" date="2014-09" db="EMBL/GenBank/DDBJ databases">
        <title>Sporocytophaga myxococcoides PG-01 genome sequencing.</title>
        <authorList>
            <person name="Liu L."/>
            <person name="Gao P.J."/>
            <person name="Chen G.J."/>
            <person name="Wang L.S."/>
        </authorList>
    </citation>
    <scope>NUCLEOTIDE SEQUENCE [LARGE SCALE GENOMIC DNA]</scope>
    <source>
        <strain evidence="1 2">PG-01</strain>
    </source>
</reference>
<comment type="caution">
    <text evidence="1">The sequence shown here is derived from an EMBL/GenBank/DDBJ whole genome shotgun (WGS) entry which is preliminary data.</text>
</comment>
<name>A0A098LHJ3_9BACT</name>
<dbReference type="RefSeq" id="WP_156140591.1">
    <property type="nucleotide sequence ID" value="NZ_BBLT01000005.1"/>
</dbReference>
<dbReference type="OrthoDB" id="652307at2"/>
<dbReference type="EMBL" id="BBLT01000005">
    <property type="protein sequence ID" value="GAL85618.1"/>
    <property type="molecule type" value="Genomic_DNA"/>
</dbReference>
<evidence type="ECO:0000313" key="2">
    <source>
        <dbReference type="Proteomes" id="UP000030185"/>
    </source>
</evidence>
<dbReference type="AlphaFoldDB" id="A0A098LHJ3"/>
<dbReference type="Proteomes" id="UP000030185">
    <property type="component" value="Unassembled WGS sequence"/>
</dbReference>
<sequence>MKRVGSIFLSKVEIFDEKDKLIGKLKKSFFYRSEIDAEVAKKKSGSSKELFLKAEDEK</sequence>
<organism evidence="1 2">
    <name type="scientific">Sporocytophaga myxococcoides</name>
    <dbReference type="NCBI Taxonomy" id="153721"/>
    <lineage>
        <taxon>Bacteria</taxon>
        <taxon>Pseudomonadati</taxon>
        <taxon>Bacteroidota</taxon>
        <taxon>Cytophagia</taxon>
        <taxon>Cytophagales</taxon>
        <taxon>Cytophagaceae</taxon>
        <taxon>Sporocytophaga</taxon>
    </lineage>
</organism>
<accession>A0A098LHJ3</accession>
<protein>
    <submittedName>
        <fullName evidence="1">Uncharacterized protein</fullName>
    </submittedName>
</protein>